<feature type="compositionally biased region" description="Basic and acidic residues" evidence="5">
    <location>
        <begin position="453"/>
        <end position="462"/>
    </location>
</feature>
<evidence type="ECO:0000256" key="6">
    <source>
        <dbReference type="SAM" id="Phobius"/>
    </source>
</evidence>
<comment type="subcellular location">
    <subcellularLocation>
        <location evidence="1">Membrane</location>
        <topology evidence="1">Multi-pass membrane protein</topology>
    </subcellularLocation>
</comment>
<feature type="transmembrane region" description="Helical" evidence="6">
    <location>
        <begin position="288"/>
        <end position="309"/>
    </location>
</feature>
<dbReference type="STRING" id="94643.A0A2A9M4M9"/>
<name>A0A2A9M4M9_BESBE</name>
<dbReference type="PANTHER" id="PTHR12570:SF65">
    <property type="entry name" value="MAGNESIUM TRANSPORTER NIPA9-RELATED"/>
    <property type="match status" value="1"/>
</dbReference>
<keyword evidence="8" id="KW-1185">Reference proteome</keyword>
<evidence type="ECO:0000256" key="3">
    <source>
        <dbReference type="ARBA" id="ARBA00022989"/>
    </source>
</evidence>
<dbReference type="GeneID" id="40307176"/>
<feature type="compositionally biased region" description="Basic and acidic residues" evidence="5">
    <location>
        <begin position="493"/>
        <end position="505"/>
    </location>
</feature>
<dbReference type="EMBL" id="NWUJ01000012">
    <property type="protein sequence ID" value="PFH32174.1"/>
    <property type="molecule type" value="Genomic_DNA"/>
</dbReference>
<gene>
    <name evidence="7" type="ORF">BESB_021150</name>
</gene>
<dbReference type="RefSeq" id="XP_029216183.1">
    <property type="nucleotide sequence ID" value="XM_029360824.1"/>
</dbReference>
<dbReference type="GO" id="GO:0015095">
    <property type="term" value="F:magnesium ion transmembrane transporter activity"/>
    <property type="evidence" value="ECO:0007669"/>
    <property type="project" value="InterPro"/>
</dbReference>
<feature type="region of interest" description="Disordered" evidence="5">
    <location>
        <begin position="371"/>
        <end position="507"/>
    </location>
</feature>
<dbReference type="Gene3D" id="1.10.3730.20">
    <property type="match status" value="1"/>
</dbReference>
<evidence type="ECO:0000313" key="8">
    <source>
        <dbReference type="Proteomes" id="UP000224006"/>
    </source>
</evidence>
<dbReference type="InterPro" id="IPR037185">
    <property type="entry name" value="EmrE-like"/>
</dbReference>
<comment type="caution">
    <text evidence="7">The sequence shown here is derived from an EMBL/GenBank/DDBJ whole genome shotgun (WGS) entry which is preliminary data.</text>
</comment>
<evidence type="ECO:0000256" key="4">
    <source>
        <dbReference type="ARBA" id="ARBA00023136"/>
    </source>
</evidence>
<feature type="transmembrane region" description="Helical" evidence="6">
    <location>
        <begin position="83"/>
        <end position="105"/>
    </location>
</feature>
<feature type="transmembrane region" description="Helical" evidence="6">
    <location>
        <begin position="39"/>
        <end position="62"/>
    </location>
</feature>
<feature type="transmembrane region" description="Helical" evidence="6">
    <location>
        <begin position="111"/>
        <end position="130"/>
    </location>
</feature>
<dbReference type="Pfam" id="PF05653">
    <property type="entry name" value="Mg_trans_NIPA"/>
    <property type="match status" value="1"/>
</dbReference>
<evidence type="ECO:0000256" key="1">
    <source>
        <dbReference type="ARBA" id="ARBA00004141"/>
    </source>
</evidence>
<keyword evidence="3 6" id="KW-1133">Transmembrane helix</keyword>
<evidence type="ECO:0000256" key="2">
    <source>
        <dbReference type="ARBA" id="ARBA00022692"/>
    </source>
</evidence>
<dbReference type="GO" id="GO:0016020">
    <property type="term" value="C:membrane"/>
    <property type="evidence" value="ECO:0007669"/>
    <property type="project" value="UniProtKB-SubCell"/>
</dbReference>
<accession>A0A2A9M4M9</accession>
<reference evidence="7 8" key="1">
    <citation type="submission" date="2017-09" db="EMBL/GenBank/DDBJ databases">
        <title>Genome sequencing of Besnoitia besnoiti strain Bb-Ger1.</title>
        <authorList>
            <person name="Schares G."/>
            <person name="Venepally P."/>
            <person name="Lorenzi H.A."/>
        </authorList>
    </citation>
    <scope>NUCLEOTIDE SEQUENCE [LARGE SCALE GENOMIC DNA]</scope>
    <source>
        <strain evidence="7 8">Bb-Ger1</strain>
    </source>
</reference>
<dbReference type="SUPFAM" id="SSF103481">
    <property type="entry name" value="Multidrug resistance efflux transporter EmrE"/>
    <property type="match status" value="2"/>
</dbReference>
<evidence type="ECO:0000313" key="7">
    <source>
        <dbReference type="EMBL" id="PFH32174.1"/>
    </source>
</evidence>
<sequence length="687" mass="71843">MAATEFSGSADASLALDAPSTYSSDALAAASSPAAGLSALWPIGLCVIVFGSFAGAAGDILIRRSFLRMQACPSIRHVIRDRGWVWGMILTAAMDPLSTFVALLFAPATLVAPFAGMHIFWGCLLAVAWLKERMFVLDVAGAALIIAGITLIVIFSGKEQVIGTVAAFGHYLQFPGAITYICVFVVLATLSCVFSSDHVLARVLPPARHPRLSALVQRFAVSCASGIVGGATNIGAKALVVVLTEFLAAPKAALASWSTYVIAFLAAAFGLFQLYYLNAALHRFEASYVVPMINSVLIVSGSVGGILVLQEHPDNWTAFFGGLALVVAGVFVLSSRQAAGSLPGAAPRAAVAAGELVRLASFISFGDGNPGREAFGGAKPGGEGDSTQEESPEGAEKDASLAAAAASDAKERGIDSGQRSSTLDTEAADMCDEIDSKFGGVRGGETPPLSVCGERKQVDGRGPRGKALPAAPSSADIEAAASERGGVEEDEEKGFSPREGKRLDSEETPVAAALCREQPLVRVAVAASSSEDECAEEGRRESAARDACGLREGEKLTDNRRYIIFPRACLRALPRSRLAAVGQNGSEAEEVVTQAAEAPRHSSERKSRPEKFCRVRAPASPLMRPRRSHFRHTLSTIRGGAQALLEREKAMCAARHIGCFGGDAGGVPHSLLRRGGRGALTGEEPSP</sequence>
<dbReference type="KEGG" id="bbes:BESB_021150"/>
<feature type="transmembrane region" description="Helical" evidence="6">
    <location>
        <begin position="135"/>
        <end position="157"/>
    </location>
</feature>
<keyword evidence="2 6" id="KW-0812">Transmembrane</keyword>
<feature type="transmembrane region" description="Helical" evidence="6">
    <location>
        <begin position="177"/>
        <end position="194"/>
    </location>
</feature>
<feature type="transmembrane region" description="Helical" evidence="6">
    <location>
        <begin position="254"/>
        <end position="276"/>
    </location>
</feature>
<feature type="transmembrane region" description="Helical" evidence="6">
    <location>
        <begin position="315"/>
        <end position="333"/>
    </location>
</feature>
<dbReference type="OrthoDB" id="330388at2759"/>
<proteinExistence type="predicted"/>
<dbReference type="Proteomes" id="UP000224006">
    <property type="component" value="Chromosome XI"/>
</dbReference>
<keyword evidence="4 6" id="KW-0472">Membrane</keyword>
<dbReference type="PANTHER" id="PTHR12570">
    <property type="match status" value="1"/>
</dbReference>
<evidence type="ECO:0008006" key="9">
    <source>
        <dbReference type="Google" id="ProtNLM"/>
    </source>
</evidence>
<dbReference type="AlphaFoldDB" id="A0A2A9M4M9"/>
<evidence type="ECO:0000256" key="5">
    <source>
        <dbReference type="SAM" id="MobiDB-lite"/>
    </source>
</evidence>
<dbReference type="InterPro" id="IPR008521">
    <property type="entry name" value="Mg_trans_NIPA"/>
</dbReference>
<organism evidence="7 8">
    <name type="scientific">Besnoitia besnoiti</name>
    <name type="common">Apicomplexan protozoan</name>
    <dbReference type="NCBI Taxonomy" id="94643"/>
    <lineage>
        <taxon>Eukaryota</taxon>
        <taxon>Sar</taxon>
        <taxon>Alveolata</taxon>
        <taxon>Apicomplexa</taxon>
        <taxon>Conoidasida</taxon>
        <taxon>Coccidia</taxon>
        <taxon>Eucoccidiorida</taxon>
        <taxon>Eimeriorina</taxon>
        <taxon>Sarcocystidae</taxon>
        <taxon>Besnoitia</taxon>
    </lineage>
</organism>
<feature type="compositionally biased region" description="Low complexity" evidence="5">
    <location>
        <begin position="469"/>
        <end position="483"/>
    </location>
</feature>
<protein>
    <recommendedName>
        <fullName evidence="9">Magnesium transporter NIPA</fullName>
    </recommendedName>
</protein>
<dbReference type="VEuPathDB" id="ToxoDB:BESB_021150"/>